<feature type="compositionally biased region" description="Basic residues" evidence="1">
    <location>
        <begin position="11"/>
        <end position="23"/>
    </location>
</feature>
<feature type="region of interest" description="Disordered" evidence="1">
    <location>
        <begin position="117"/>
        <end position="154"/>
    </location>
</feature>
<protein>
    <submittedName>
        <fullName evidence="2">Uncharacterized protein</fullName>
    </submittedName>
</protein>
<dbReference type="EMBL" id="FUWO01000029">
    <property type="protein sequence ID" value="SJZ86655.1"/>
    <property type="molecule type" value="Genomic_DNA"/>
</dbReference>
<keyword evidence="3" id="KW-1185">Reference proteome</keyword>
<proteinExistence type="predicted"/>
<sequence>MSEYDGPAFNKRQHRSNKNRRFNRLTDRDGSKRIFDTTRSQTADKHDEPLYYELPKKVRSIDQREDLAPPVDRQQLNARIENAQLHQSVNGKERYSVPFLKQQHSDSSDKVFLNQQVADSEPEAAAEEPTYQPSERFKSKRYQPALTEQPIALSKSRADVTMPIETAAQSEAKSIEASKIREVAVRLTKEKSSYLLFEYSKEN</sequence>
<dbReference type="OrthoDB" id="9884507at2"/>
<name>A0A1T4P527_9LACT</name>
<accession>A0A1T4P527</accession>
<reference evidence="3" key="1">
    <citation type="submission" date="2017-02" db="EMBL/GenBank/DDBJ databases">
        <authorList>
            <person name="Varghese N."/>
            <person name="Submissions S."/>
        </authorList>
    </citation>
    <scope>NUCLEOTIDE SEQUENCE [LARGE SCALE GENOMIC DNA]</scope>
    <source>
        <strain evidence="3">DSM 15739</strain>
    </source>
</reference>
<dbReference type="RefSeq" id="WP_078756612.1">
    <property type="nucleotide sequence ID" value="NZ_FUWO01000029.1"/>
</dbReference>
<evidence type="ECO:0000313" key="3">
    <source>
        <dbReference type="Proteomes" id="UP000189941"/>
    </source>
</evidence>
<dbReference type="AlphaFoldDB" id="A0A1T4P527"/>
<feature type="compositionally biased region" description="Basic and acidic residues" evidence="1">
    <location>
        <begin position="24"/>
        <end position="51"/>
    </location>
</feature>
<dbReference type="Proteomes" id="UP000189941">
    <property type="component" value="Unassembled WGS sequence"/>
</dbReference>
<evidence type="ECO:0000256" key="1">
    <source>
        <dbReference type="SAM" id="MobiDB-lite"/>
    </source>
</evidence>
<organism evidence="2 3">
    <name type="scientific">Globicatella sulfidifaciens DSM 15739</name>
    <dbReference type="NCBI Taxonomy" id="1121925"/>
    <lineage>
        <taxon>Bacteria</taxon>
        <taxon>Bacillati</taxon>
        <taxon>Bacillota</taxon>
        <taxon>Bacilli</taxon>
        <taxon>Lactobacillales</taxon>
        <taxon>Aerococcaceae</taxon>
        <taxon>Globicatella</taxon>
    </lineage>
</organism>
<gene>
    <name evidence="2" type="ORF">SAMN02746011_01954</name>
</gene>
<evidence type="ECO:0000313" key="2">
    <source>
        <dbReference type="EMBL" id="SJZ86655.1"/>
    </source>
</evidence>
<dbReference type="STRING" id="1121925.SAMN02746011_01954"/>
<feature type="region of interest" description="Disordered" evidence="1">
    <location>
        <begin position="1"/>
        <end position="51"/>
    </location>
</feature>